<keyword evidence="4" id="KW-0342">GTP-binding</keyword>
<dbReference type="InterPro" id="IPR041822">
    <property type="entry name" value="Rab33A/B"/>
</dbReference>
<dbReference type="EMBL" id="SCEB01000832">
    <property type="protein sequence ID" value="RXM98062.1"/>
    <property type="molecule type" value="Genomic_DNA"/>
</dbReference>
<dbReference type="InterPro" id="IPR029252">
    <property type="entry name" value="RGCC"/>
</dbReference>
<keyword evidence="1" id="KW-0677">Repeat</keyword>
<dbReference type="Gene3D" id="3.40.50.300">
    <property type="entry name" value="P-loop containing nucleotide triphosphate hydrolases"/>
    <property type="match status" value="1"/>
</dbReference>
<dbReference type="Pfam" id="PF15151">
    <property type="entry name" value="RGCC"/>
    <property type="match status" value="1"/>
</dbReference>
<evidence type="ECO:0000256" key="2">
    <source>
        <dbReference type="ARBA" id="ARBA00022741"/>
    </source>
</evidence>
<evidence type="ECO:0000256" key="1">
    <source>
        <dbReference type="ARBA" id="ARBA00022737"/>
    </source>
</evidence>
<keyword evidence="5" id="KW-0636">Prenylation</keyword>
<dbReference type="Proteomes" id="UP000289886">
    <property type="component" value="Unassembled WGS sequence"/>
</dbReference>
<dbReference type="SUPFAM" id="SSF48452">
    <property type="entry name" value="TPR-like"/>
    <property type="match status" value="2"/>
</dbReference>
<dbReference type="GO" id="GO:0032482">
    <property type="term" value="P:Rab protein signal transduction"/>
    <property type="evidence" value="ECO:0007669"/>
    <property type="project" value="InterPro"/>
</dbReference>
<dbReference type="PRINTS" id="PR00449">
    <property type="entry name" value="RASTRNSFRMNG"/>
</dbReference>
<comment type="subcellular location">
    <subcellularLocation>
        <location evidence="6">Endomembrane system</location>
        <topology evidence="6">Lipid-anchor</topology>
    </subcellularLocation>
</comment>
<sequence>MKGLALNCLGKKEEAFEFVRKGLRSDLKSHVCLHVYGLLLRSDKKYDEAIKCYRNALKLDKDNLQILMDLSLLQIQMRDLEGYRLLKETRYQLLQLRPTQRASWIGYAIAYHLLKDCDTALRLLEEFRKTQQVPPNKIDYESSELLLYQNEVMREASLFQEALEHIETYEKQMCDKLKVEEIKGDMLLKLGRLEDAASVYQGLIDRNAENCSYYEGLEKALQPCTVEKRLQIYEDVGKRHPRAVFPKRLPLNFVSVSDHSNLPETVNKVLSQEMKKIFANKSLESFNNELLKSRCNSITHLLSARYHTRVSTQLHPEYDCLQTRIFKIIVIGDSNVGKTCLSYRFCGGKFLQNPEATIGVDFRERTVEIDGEKIKERFRKSMVEHYYRNVHAIVFVYDITKLSTFESLPDWIEECARHSVSPSVPRIMVGNKCDLTDTCQISTSCAQRLADNYNLPLFETSAKDPSEKEHVDAIFMTLAYKLKNHKPLRLKQLPRESSMPAPPPLTERRQRPLQRYKEVRIRARRARSQQCGLFWITDKRRGKNLQAETFGTIVFCIRWKRVFIEYVLDTAPHFPEDDDDLSAVLCEFDAVIEDFSSPVHKRHFRYDEHLKTMKRRSSASVSDSGISDSESADSLYRNSFSFSDEKLNSSTVFPPTLASSSSSSASPRGCNGFDFFCHRILKTED</sequence>
<dbReference type="FunFam" id="1.25.40.1040:FF:000018">
    <property type="entry name" value="N-alpha-acetyltransferase 16, NatA auxiliary subunit isoform X2"/>
    <property type="match status" value="1"/>
</dbReference>
<evidence type="ECO:0000256" key="5">
    <source>
        <dbReference type="ARBA" id="ARBA00023289"/>
    </source>
</evidence>
<evidence type="ECO:0000256" key="6">
    <source>
        <dbReference type="ARBA" id="ARBA00037868"/>
    </source>
</evidence>
<keyword evidence="2" id="KW-0547">Nucleotide-binding</keyword>
<keyword evidence="8" id="KW-0808">Transferase</keyword>
<dbReference type="Pfam" id="PF12569">
    <property type="entry name" value="NatA_aux_su"/>
    <property type="match status" value="1"/>
</dbReference>
<dbReference type="NCBIfam" id="TIGR00231">
    <property type="entry name" value="small_GTP"/>
    <property type="match status" value="1"/>
</dbReference>
<evidence type="ECO:0000256" key="7">
    <source>
        <dbReference type="PROSITE-ProRule" id="PRU00339"/>
    </source>
</evidence>
<keyword evidence="5" id="KW-0449">Lipoprotein</keyword>
<dbReference type="InterPro" id="IPR001806">
    <property type="entry name" value="Small_GTPase"/>
</dbReference>
<dbReference type="GO" id="GO:0003924">
    <property type="term" value="F:GTPase activity"/>
    <property type="evidence" value="ECO:0007669"/>
    <property type="project" value="InterPro"/>
</dbReference>
<dbReference type="Pfam" id="PF00071">
    <property type="entry name" value="Ras"/>
    <property type="match status" value="1"/>
</dbReference>
<evidence type="ECO:0000256" key="4">
    <source>
        <dbReference type="ARBA" id="ARBA00023134"/>
    </source>
</evidence>
<accession>A0A662YNP6</accession>
<keyword evidence="3 7" id="KW-0802">TPR repeat</keyword>
<dbReference type="PROSITE" id="PS50005">
    <property type="entry name" value="TPR"/>
    <property type="match status" value="1"/>
</dbReference>
<proteinExistence type="predicted"/>
<dbReference type="GO" id="GO:0005525">
    <property type="term" value="F:GTP binding"/>
    <property type="evidence" value="ECO:0007669"/>
    <property type="project" value="UniProtKB-KW"/>
</dbReference>
<dbReference type="InterPro" id="IPR019734">
    <property type="entry name" value="TPR_rpt"/>
</dbReference>
<dbReference type="GO" id="GO:0051726">
    <property type="term" value="P:regulation of cell cycle"/>
    <property type="evidence" value="ECO:0007669"/>
    <property type="project" value="InterPro"/>
</dbReference>
<dbReference type="Pfam" id="PF13414">
    <property type="entry name" value="TPR_11"/>
    <property type="match status" value="1"/>
</dbReference>
<dbReference type="CDD" id="cd04115">
    <property type="entry name" value="Rab33B_Rab33A"/>
    <property type="match status" value="1"/>
</dbReference>
<dbReference type="InterPro" id="IPR005225">
    <property type="entry name" value="Small_GTP-bd"/>
</dbReference>
<dbReference type="InterPro" id="IPR027417">
    <property type="entry name" value="P-loop_NTPase"/>
</dbReference>
<dbReference type="PROSITE" id="PS51419">
    <property type="entry name" value="RAB"/>
    <property type="match status" value="1"/>
</dbReference>
<dbReference type="GO" id="GO:0016740">
    <property type="term" value="F:transferase activity"/>
    <property type="evidence" value="ECO:0007669"/>
    <property type="project" value="UniProtKB-KW"/>
</dbReference>
<dbReference type="InterPro" id="IPR021183">
    <property type="entry name" value="NatA_aux_su"/>
</dbReference>
<dbReference type="InterPro" id="IPR011990">
    <property type="entry name" value="TPR-like_helical_dom_sf"/>
</dbReference>
<name>A0A662YNP6_ACIRT</name>
<dbReference type="AlphaFoldDB" id="A0A662YNP6"/>
<evidence type="ECO:0000313" key="9">
    <source>
        <dbReference type="Proteomes" id="UP000289886"/>
    </source>
</evidence>
<protein>
    <submittedName>
        <fullName evidence="8">N-alpha-acetyltransferase 16, NatA auxiliary subunit</fullName>
    </submittedName>
</protein>
<dbReference type="SMART" id="SM00175">
    <property type="entry name" value="RAB"/>
    <property type="match status" value="1"/>
</dbReference>
<dbReference type="SMART" id="SM00028">
    <property type="entry name" value="TPR"/>
    <property type="match status" value="1"/>
</dbReference>
<feature type="repeat" description="TPR" evidence="7">
    <location>
        <begin position="30"/>
        <end position="63"/>
    </location>
</feature>
<keyword evidence="9" id="KW-1185">Reference proteome</keyword>
<dbReference type="PROSITE" id="PS51421">
    <property type="entry name" value="RAS"/>
    <property type="match status" value="1"/>
</dbReference>
<evidence type="ECO:0000313" key="8">
    <source>
        <dbReference type="EMBL" id="RXM98062.1"/>
    </source>
</evidence>
<organism evidence="8 9">
    <name type="scientific">Acipenser ruthenus</name>
    <name type="common">Sterlet sturgeon</name>
    <dbReference type="NCBI Taxonomy" id="7906"/>
    <lineage>
        <taxon>Eukaryota</taxon>
        <taxon>Metazoa</taxon>
        <taxon>Chordata</taxon>
        <taxon>Craniata</taxon>
        <taxon>Vertebrata</taxon>
        <taxon>Euteleostomi</taxon>
        <taxon>Actinopterygii</taxon>
        <taxon>Chondrostei</taxon>
        <taxon>Acipenseriformes</taxon>
        <taxon>Acipenseridae</taxon>
        <taxon>Acipenser</taxon>
    </lineage>
</organism>
<dbReference type="SMART" id="SM00174">
    <property type="entry name" value="RHO"/>
    <property type="match status" value="1"/>
</dbReference>
<gene>
    <name evidence="8" type="ORF">EOD39_13629</name>
</gene>
<dbReference type="FunFam" id="3.40.50.300:FF:002685">
    <property type="entry name" value="RAB33A, member RAS oncogene family"/>
    <property type="match status" value="1"/>
</dbReference>
<comment type="caution">
    <text evidence="8">The sequence shown here is derived from an EMBL/GenBank/DDBJ whole genome shotgun (WGS) entry which is preliminary data.</text>
</comment>
<evidence type="ECO:0000256" key="3">
    <source>
        <dbReference type="ARBA" id="ARBA00022803"/>
    </source>
</evidence>
<dbReference type="GO" id="GO:0012505">
    <property type="term" value="C:endomembrane system"/>
    <property type="evidence" value="ECO:0007669"/>
    <property type="project" value="UniProtKB-SubCell"/>
</dbReference>
<dbReference type="SMART" id="SM00173">
    <property type="entry name" value="RAS"/>
    <property type="match status" value="1"/>
</dbReference>
<dbReference type="Gene3D" id="1.25.40.1040">
    <property type="match status" value="1"/>
</dbReference>
<dbReference type="SUPFAM" id="SSF52540">
    <property type="entry name" value="P-loop containing nucleoside triphosphate hydrolases"/>
    <property type="match status" value="1"/>
</dbReference>
<dbReference type="PANTHER" id="PTHR22767:SF5">
    <property type="entry name" value="N-ALPHA-ACETYLTRANSFERASE 16, NATA AUXILIARY SUBUNIT"/>
    <property type="match status" value="1"/>
</dbReference>
<reference evidence="8 9" key="1">
    <citation type="submission" date="2019-01" db="EMBL/GenBank/DDBJ databases">
        <title>Draft Genome and Complete Hox-Cluster Characterization of the Sterlet Sturgeon (Acipenser ruthenus).</title>
        <authorList>
            <person name="Wei Q."/>
        </authorList>
    </citation>
    <scope>NUCLEOTIDE SEQUENCE [LARGE SCALE GENOMIC DNA]</scope>
    <source>
        <strain evidence="8">WHYD16114868_AA</strain>
        <tissue evidence="8">Blood</tissue>
    </source>
</reference>
<dbReference type="GO" id="GO:0031415">
    <property type="term" value="C:NatA complex"/>
    <property type="evidence" value="ECO:0007669"/>
    <property type="project" value="TreeGrafter"/>
</dbReference>
<dbReference type="PANTHER" id="PTHR22767">
    <property type="entry name" value="N-TERMINAL ACETYLTRANSFERASE-RELATED"/>
    <property type="match status" value="1"/>
</dbReference>